<organism evidence="1">
    <name type="scientific">termite gut metagenome</name>
    <dbReference type="NCBI Taxonomy" id="433724"/>
    <lineage>
        <taxon>unclassified sequences</taxon>
        <taxon>metagenomes</taxon>
        <taxon>organismal metagenomes</taxon>
    </lineage>
</organism>
<reference evidence="1" key="1">
    <citation type="submission" date="2019-03" db="EMBL/GenBank/DDBJ databases">
        <title>Single cell metagenomics reveals metabolic interactions within the superorganism composed of flagellate Streblomastix strix and complex community of Bacteroidetes bacteria on its surface.</title>
        <authorList>
            <person name="Treitli S.C."/>
            <person name="Kolisko M."/>
            <person name="Husnik F."/>
            <person name="Keeling P."/>
            <person name="Hampl V."/>
        </authorList>
    </citation>
    <scope>NUCLEOTIDE SEQUENCE</scope>
    <source>
        <strain evidence="1">STM</strain>
    </source>
</reference>
<protein>
    <submittedName>
        <fullName evidence="1">Uncharacterized protein</fullName>
    </submittedName>
</protein>
<dbReference type="EMBL" id="SNRY01008604">
    <property type="protein sequence ID" value="KAA6308250.1"/>
    <property type="molecule type" value="Genomic_DNA"/>
</dbReference>
<proteinExistence type="predicted"/>
<comment type="caution">
    <text evidence="1">The sequence shown here is derived from an EMBL/GenBank/DDBJ whole genome shotgun (WGS) entry which is preliminary data.</text>
</comment>
<gene>
    <name evidence="1" type="ORF">EZS27_040072</name>
</gene>
<name>A0A5J4PHA1_9ZZZZ</name>
<dbReference type="AlphaFoldDB" id="A0A5J4PHA1"/>
<sequence>MKILRININETTSHYEHRGTEAQSITHSAFAKKQKSIPAKEITFNFIRAFPCRGGLSAIIFWGWNTPQKAILLLPHAHTDFVTKGHSSPPELSR</sequence>
<evidence type="ECO:0000313" key="1">
    <source>
        <dbReference type="EMBL" id="KAA6308250.1"/>
    </source>
</evidence>
<accession>A0A5J4PHA1</accession>